<reference evidence="2 4" key="1">
    <citation type="submission" date="2020-01" db="EMBL/GenBank/DDBJ databases">
        <authorList>
            <consortium name="DOE Joint Genome Institute"/>
            <person name="Haridas S."/>
            <person name="Albert R."/>
            <person name="Binder M."/>
            <person name="Bloem J."/>
            <person name="Labutti K."/>
            <person name="Salamov A."/>
            <person name="Andreopoulos B."/>
            <person name="Baker S.E."/>
            <person name="Barry K."/>
            <person name="Bills G."/>
            <person name="Bluhm B.H."/>
            <person name="Cannon C."/>
            <person name="Castanera R."/>
            <person name="Culley D.E."/>
            <person name="Daum C."/>
            <person name="Ezra D."/>
            <person name="Gonzalez J.B."/>
            <person name="Henrissat B."/>
            <person name="Kuo A."/>
            <person name="Liang C."/>
            <person name="Lipzen A."/>
            <person name="Lutzoni F."/>
            <person name="Magnuson J."/>
            <person name="Mondo S."/>
            <person name="Nolan M."/>
            <person name="Ohm R."/>
            <person name="Pangilinan J."/>
            <person name="Park H.-J."/>
            <person name="Ramirez L."/>
            <person name="Alfaro M."/>
            <person name="Sun H."/>
            <person name="Tritt A."/>
            <person name="Yoshinaga Y."/>
            <person name="Zwiers L.-H."/>
            <person name="Turgeon B.G."/>
            <person name="Goodwin S.B."/>
            <person name="Spatafora J.W."/>
            <person name="Crous P.W."/>
            <person name="Grigoriev I.V."/>
        </authorList>
    </citation>
    <scope>NUCLEOTIDE SEQUENCE</scope>
    <source>
        <strain evidence="2 4">CBS 781.70</strain>
    </source>
</reference>
<feature type="region of interest" description="Disordered" evidence="1">
    <location>
        <begin position="44"/>
        <end position="69"/>
    </location>
</feature>
<evidence type="ECO:0000313" key="2">
    <source>
        <dbReference type="EMBL" id="KAF1809475.1"/>
    </source>
</evidence>
<gene>
    <name evidence="2 4" type="ORF">P152DRAFT_516655</name>
</gene>
<dbReference type="RefSeq" id="XP_033531106.1">
    <property type="nucleotide sequence ID" value="XM_033682960.1"/>
</dbReference>
<dbReference type="EMBL" id="ML975172">
    <property type="protein sequence ID" value="KAF1809475.1"/>
    <property type="molecule type" value="Genomic_DNA"/>
</dbReference>
<accession>A0A6G1FUA5</accession>
<organism evidence="2">
    <name type="scientific">Eremomyces bilateralis CBS 781.70</name>
    <dbReference type="NCBI Taxonomy" id="1392243"/>
    <lineage>
        <taxon>Eukaryota</taxon>
        <taxon>Fungi</taxon>
        <taxon>Dikarya</taxon>
        <taxon>Ascomycota</taxon>
        <taxon>Pezizomycotina</taxon>
        <taxon>Dothideomycetes</taxon>
        <taxon>Dothideomycetes incertae sedis</taxon>
        <taxon>Eremomycetales</taxon>
        <taxon>Eremomycetaceae</taxon>
        <taxon>Eremomyces</taxon>
    </lineage>
</organism>
<dbReference type="GeneID" id="54423530"/>
<protein>
    <submittedName>
        <fullName evidence="2 4">Uncharacterized protein</fullName>
    </submittedName>
</protein>
<evidence type="ECO:0000256" key="1">
    <source>
        <dbReference type="SAM" id="MobiDB-lite"/>
    </source>
</evidence>
<dbReference type="AlphaFoldDB" id="A0A6G1FUA5"/>
<dbReference type="Proteomes" id="UP000504638">
    <property type="component" value="Unplaced"/>
</dbReference>
<reference evidence="4" key="3">
    <citation type="submission" date="2025-04" db="UniProtKB">
        <authorList>
            <consortium name="RefSeq"/>
        </authorList>
    </citation>
    <scope>IDENTIFICATION</scope>
    <source>
        <strain evidence="4">CBS 781.70</strain>
    </source>
</reference>
<evidence type="ECO:0000313" key="3">
    <source>
        <dbReference type="Proteomes" id="UP000504638"/>
    </source>
</evidence>
<name>A0A6G1FUA5_9PEZI</name>
<reference evidence="4" key="2">
    <citation type="submission" date="2020-04" db="EMBL/GenBank/DDBJ databases">
        <authorList>
            <consortium name="NCBI Genome Project"/>
        </authorList>
    </citation>
    <scope>NUCLEOTIDE SEQUENCE</scope>
    <source>
        <strain evidence="4">CBS 781.70</strain>
    </source>
</reference>
<keyword evidence="3" id="KW-1185">Reference proteome</keyword>
<evidence type="ECO:0000313" key="4">
    <source>
        <dbReference type="RefSeq" id="XP_033531106.1"/>
    </source>
</evidence>
<sequence>MEDLDDMNDIEDEILRRANGIIMWVVIVVSLLNKAYDEGRIEAMPEGDGIDPNSITTLSDDASPPRPEACSRFEKATEAGPNAGPRAYQLQPWPAVRLLPVSYRAEKALSEGVMREAIVQWLRKQHNWFMWWKIFFHTTGGGAEYPWLENSMEAGLLYSNYVLSLCGCQHLIKDAVRPLRHGIASSCDSRPRNDGPAATSFSTCA</sequence>
<dbReference type="OrthoDB" id="443402at2759"/>
<proteinExistence type="predicted"/>